<name>A0A0F9PR09_9ZZZZ</name>
<dbReference type="EMBL" id="LAZR01005025">
    <property type="protein sequence ID" value="KKN03501.1"/>
    <property type="molecule type" value="Genomic_DNA"/>
</dbReference>
<protein>
    <submittedName>
        <fullName evidence="1">Uncharacterized protein</fullName>
    </submittedName>
</protein>
<proteinExistence type="predicted"/>
<reference evidence="1" key="1">
    <citation type="journal article" date="2015" name="Nature">
        <title>Complex archaea that bridge the gap between prokaryotes and eukaryotes.</title>
        <authorList>
            <person name="Spang A."/>
            <person name="Saw J.H."/>
            <person name="Jorgensen S.L."/>
            <person name="Zaremba-Niedzwiedzka K."/>
            <person name="Martijn J."/>
            <person name="Lind A.E."/>
            <person name="van Eijk R."/>
            <person name="Schleper C."/>
            <person name="Guy L."/>
            <person name="Ettema T.J."/>
        </authorList>
    </citation>
    <scope>NUCLEOTIDE SEQUENCE</scope>
</reference>
<dbReference type="AlphaFoldDB" id="A0A0F9PR09"/>
<comment type="caution">
    <text evidence="1">The sequence shown here is derived from an EMBL/GenBank/DDBJ whole genome shotgun (WGS) entry which is preliminary data.</text>
</comment>
<accession>A0A0F9PR09</accession>
<gene>
    <name evidence="1" type="ORF">LCGC14_1106930</name>
</gene>
<sequence>MPNRPIGSVKLSPEEEKRDYLAISFDAAALDDRLTQYIAELGFGPGMLEFASWVKRNAV</sequence>
<organism evidence="1">
    <name type="scientific">marine sediment metagenome</name>
    <dbReference type="NCBI Taxonomy" id="412755"/>
    <lineage>
        <taxon>unclassified sequences</taxon>
        <taxon>metagenomes</taxon>
        <taxon>ecological metagenomes</taxon>
    </lineage>
</organism>
<evidence type="ECO:0000313" key="1">
    <source>
        <dbReference type="EMBL" id="KKN03501.1"/>
    </source>
</evidence>